<evidence type="ECO:0000313" key="2">
    <source>
        <dbReference type="EMBL" id="CCX30527.1"/>
    </source>
</evidence>
<sequence>MFSRVIGGNVSADGSPREVEMEIVMKSWKILDARKRYLTPSPPSSVPSRHLTTTTRIRKPKRDTTQDTRIRSLTKSD</sequence>
<dbReference type="Proteomes" id="UP000018144">
    <property type="component" value="Unassembled WGS sequence"/>
</dbReference>
<dbReference type="EMBL" id="HF935442">
    <property type="protein sequence ID" value="CCX30527.1"/>
    <property type="molecule type" value="Genomic_DNA"/>
</dbReference>
<evidence type="ECO:0000256" key="1">
    <source>
        <dbReference type="SAM" id="MobiDB-lite"/>
    </source>
</evidence>
<feature type="region of interest" description="Disordered" evidence="1">
    <location>
        <begin position="37"/>
        <end position="77"/>
    </location>
</feature>
<feature type="compositionally biased region" description="Polar residues" evidence="1">
    <location>
        <begin position="46"/>
        <end position="55"/>
    </location>
</feature>
<dbReference type="AlphaFoldDB" id="U4LG59"/>
<name>U4LG59_PYROM</name>
<evidence type="ECO:0000313" key="3">
    <source>
        <dbReference type="Proteomes" id="UP000018144"/>
    </source>
</evidence>
<feature type="compositionally biased region" description="Basic and acidic residues" evidence="1">
    <location>
        <begin position="62"/>
        <end position="77"/>
    </location>
</feature>
<protein>
    <submittedName>
        <fullName evidence="2">Uncharacterized protein</fullName>
    </submittedName>
</protein>
<reference evidence="2 3" key="1">
    <citation type="journal article" date="2013" name="PLoS Genet.">
        <title>The genome and development-dependent transcriptomes of Pyronema confluens: a window into fungal evolution.</title>
        <authorList>
            <person name="Traeger S."/>
            <person name="Altegoer F."/>
            <person name="Freitag M."/>
            <person name="Gabaldon T."/>
            <person name="Kempken F."/>
            <person name="Kumar A."/>
            <person name="Marcet-Houben M."/>
            <person name="Poggeler S."/>
            <person name="Stajich J.E."/>
            <person name="Nowrousian M."/>
        </authorList>
    </citation>
    <scope>NUCLEOTIDE SEQUENCE [LARGE SCALE GENOMIC DNA]</scope>
    <source>
        <strain evidence="3">CBS 100304</strain>
        <tissue evidence="2">Vegetative mycelium</tissue>
    </source>
</reference>
<gene>
    <name evidence="2" type="ORF">PCON_08726</name>
</gene>
<organism evidence="2 3">
    <name type="scientific">Pyronema omphalodes (strain CBS 100304)</name>
    <name type="common">Pyronema confluens</name>
    <dbReference type="NCBI Taxonomy" id="1076935"/>
    <lineage>
        <taxon>Eukaryota</taxon>
        <taxon>Fungi</taxon>
        <taxon>Dikarya</taxon>
        <taxon>Ascomycota</taxon>
        <taxon>Pezizomycotina</taxon>
        <taxon>Pezizomycetes</taxon>
        <taxon>Pezizales</taxon>
        <taxon>Pyronemataceae</taxon>
        <taxon>Pyronema</taxon>
    </lineage>
</organism>
<accession>U4LG59</accession>
<proteinExistence type="predicted"/>
<keyword evidence="3" id="KW-1185">Reference proteome</keyword>